<dbReference type="Pfam" id="PF09778">
    <property type="entry name" value="Guanylate_cyc_2"/>
    <property type="match status" value="1"/>
</dbReference>
<gene>
    <name evidence="2" type="ORF">QTG54_005877</name>
    <name evidence="1" type="ORF">SMAR0320_LOCUS19347</name>
</gene>
<dbReference type="EC" id="4.6.1.2" evidence="2"/>
<dbReference type="AlphaFoldDB" id="A0A7S2M2U4"/>
<keyword evidence="3" id="KW-1185">Reference proteome</keyword>
<reference evidence="2" key="2">
    <citation type="submission" date="2023-06" db="EMBL/GenBank/DDBJ databases">
        <title>Survivors Of The Sea: Transcriptome response of Skeletonema marinoi to long-term dormancy.</title>
        <authorList>
            <person name="Pinder M.I.M."/>
            <person name="Kourtchenko O."/>
            <person name="Robertson E.K."/>
            <person name="Larsson T."/>
            <person name="Maumus F."/>
            <person name="Osuna-Cruz C.M."/>
            <person name="Vancaester E."/>
            <person name="Stenow R."/>
            <person name="Vandepoele K."/>
            <person name="Ploug H."/>
            <person name="Bruchert V."/>
            <person name="Godhe A."/>
            <person name="Topel M."/>
        </authorList>
    </citation>
    <scope>NUCLEOTIDE SEQUENCE</scope>
    <source>
        <strain evidence="2">R05AC</strain>
    </source>
</reference>
<reference evidence="1" key="1">
    <citation type="submission" date="2021-01" db="EMBL/GenBank/DDBJ databases">
        <authorList>
            <person name="Corre E."/>
            <person name="Pelletier E."/>
            <person name="Niang G."/>
            <person name="Scheremetjew M."/>
            <person name="Finn R."/>
            <person name="Kale V."/>
            <person name="Holt S."/>
            <person name="Cochrane G."/>
            <person name="Meng A."/>
            <person name="Brown T."/>
            <person name="Cohen L."/>
        </authorList>
    </citation>
    <scope>NUCLEOTIDE SEQUENCE</scope>
    <source>
        <strain evidence="1">SM1012Den-03</strain>
    </source>
</reference>
<organism evidence="1">
    <name type="scientific">Skeletonema marinoi</name>
    <dbReference type="NCBI Taxonomy" id="267567"/>
    <lineage>
        <taxon>Eukaryota</taxon>
        <taxon>Sar</taxon>
        <taxon>Stramenopiles</taxon>
        <taxon>Ochrophyta</taxon>
        <taxon>Bacillariophyta</taxon>
        <taxon>Coscinodiscophyceae</taxon>
        <taxon>Thalassiosirophycidae</taxon>
        <taxon>Thalassiosirales</taxon>
        <taxon>Skeletonemataceae</taxon>
        <taxon>Skeletonema</taxon>
        <taxon>Skeletonema marinoi-dohrnii complex</taxon>
    </lineage>
</organism>
<dbReference type="EMBL" id="HBGZ01027181">
    <property type="protein sequence ID" value="CAD9623676.1"/>
    <property type="molecule type" value="Transcribed_RNA"/>
</dbReference>
<dbReference type="Proteomes" id="UP001224775">
    <property type="component" value="Unassembled WGS sequence"/>
</dbReference>
<name>A0A7S2M2U4_9STRA</name>
<accession>A0A7S2M2U4</accession>
<evidence type="ECO:0000313" key="2">
    <source>
        <dbReference type="EMBL" id="KAK1743256.1"/>
    </source>
</evidence>
<dbReference type="GO" id="GO:0004383">
    <property type="term" value="F:guanylate cyclase activity"/>
    <property type="evidence" value="ECO:0007669"/>
    <property type="project" value="UniProtKB-EC"/>
</dbReference>
<evidence type="ECO:0000313" key="1">
    <source>
        <dbReference type="EMBL" id="CAD9623676.1"/>
    </source>
</evidence>
<protein>
    <submittedName>
        <fullName evidence="2">Guanylate cyclase</fullName>
        <ecNumber evidence="2">4.6.1.2</ecNumber>
    </submittedName>
</protein>
<dbReference type="InterPro" id="IPR018616">
    <property type="entry name" value="GUCD1"/>
</dbReference>
<keyword evidence="2" id="KW-0456">Lyase</keyword>
<dbReference type="PANTHER" id="PTHR31400:SF1">
    <property type="entry name" value="PROTEIN GUCD1"/>
    <property type="match status" value="1"/>
</dbReference>
<proteinExistence type="predicted"/>
<evidence type="ECO:0000313" key="3">
    <source>
        <dbReference type="Proteomes" id="UP001224775"/>
    </source>
</evidence>
<sequence length="321" mass="36925">MNDLESDQSTNNQTMKYFIDAVGQKIKHLILSNADDRSNISSLTESEVAILEQIIDRLCIRCVNNNTTRREVTPIRHINQVDTWDCGLACIQMVINWLNNNCNATQEEQEEQRRWMMDFVKAKSLWTIDLITLLQNMLDLNSNNNSTYLFCSNRFGIDESYNNLHYYKDAFSEDEIRVKRLFDKAEQQNLPLLQVSHMSFNVLIDLVSRENVVAIVLLDNTIFNQQNNTSNAKTASNIHDQSDLSYSGHYVVLCGVSRDKNDINIATMNSQTDDSETYSYCLVIKNPGIWKETQFVTPSLFEASWRAKGTDEDIILVAKHV</sequence>
<dbReference type="EMBL" id="JATAAI010000009">
    <property type="protein sequence ID" value="KAK1743256.1"/>
    <property type="molecule type" value="Genomic_DNA"/>
</dbReference>
<dbReference type="PANTHER" id="PTHR31400">
    <property type="entry name" value="GUANYLYL CYCLASE DOMAIN CONTAINING PROTEIN 1 GUCD1"/>
    <property type="match status" value="1"/>
</dbReference>